<keyword evidence="1" id="KW-1133">Transmembrane helix</keyword>
<evidence type="ECO:0000313" key="2">
    <source>
        <dbReference type="EMBL" id="EFO53248.1"/>
    </source>
</evidence>
<dbReference type="GO" id="GO:0016301">
    <property type="term" value="F:kinase activity"/>
    <property type="evidence" value="ECO:0007669"/>
    <property type="project" value="UniProtKB-KW"/>
</dbReference>
<feature type="transmembrane region" description="Helical" evidence="1">
    <location>
        <begin position="37"/>
        <end position="58"/>
    </location>
</feature>
<keyword evidence="1" id="KW-0472">Membrane</keyword>
<feature type="transmembrane region" description="Helical" evidence="1">
    <location>
        <begin position="6"/>
        <end position="25"/>
    </location>
</feature>
<feature type="transmembrane region" description="Helical" evidence="1">
    <location>
        <begin position="145"/>
        <end position="163"/>
    </location>
</feature>
<evidence type="ECO:0000256" key="1">
    <source>
        <dbReference type="SAM" id="Phobius"/>
    </source>
</evidence>
<feature type="transmembrane region" description="Helical" evidence="1">
    <location>
        <begin position="111"/>
        <end position="133"/>
    </location>
</feature>
<proteinExistence type="predicted"/>
<comment type="caution">
    <text evidence="2">The sequence shown here is derived from an EMBL/GenBank/DDBJ whole genome shotgun (WGS) entry which is preliminary data.</text>
</comment>
<keyword evidence="1" id="KW-0812">Transmembrane</keyword>
<name>A0ABN0B207_9STRE</name>
<organism evidence="2">
    <name type="scientific">Streptococcus infantis SK1302</name>
    <dbReference type="NCBI Taxonomy" id="871237"/>
    <lineage>
        <taxon>Bacteria</taxon>
        <taxon>Bacillati</taxon>
        <taxon>Bacillota</taxon>
        <taxon>Bacilli</taxon>
        <taxon>Lactobacillales</taxon>
        <taxon>Streptococcaceae</taxon>
        <taxon>Streptococcus</taxon>
    </lineage>
</organism>
<keyword evidence="2" id="KW-0418">Kinase</keyword>
<feature type="transmembrane region" description="Helical" evidence="1">
    <location>
        <begin position="70"/>
        <end position="90"/>
    </location>
</feature>
<accession>A0ABN0B207</accession>
<sequence>MGLFIVVPPIAYFGSFIMYIAYCFYINKGQSRMMNLFYGLYPVIVESLFGRMLGYNVFPMLGITVFNEVTISGYDILIELLIFPAYLLIIHSLKIDFKDLKEGFKRQYFNTILLIINLSMILYIILVSLFVVLRNQLSDADMWRGQLNNLYIILFSLCSYMSMQLRKKNSNKKL</sequence>
<reference evidence="2" key="1">
    <citation type="submission" date="2010-09" db="EMBL/GenBank/DDBJ databases">
        <authorList>
            <person name="Daugherty S.C."/>
            <person name="Kilian M."/>
            <person name="Tettelin H."/>
        </authorList>
    </citation>
    <scope>NUCLEOTIDE SEQUENCE [LARGE SCALE GENOMIC DNA]</scope>
    <source>
        <strain evidence="2">SK1302</strain>
    </source>
</reference>
<gene>
    <name evidence="2" type="ORF">SIN_2046</name>
</gene>
<dbReference type="EMBL" id="AEDY01000142">
    <property type="protein sequence ID" value="EFO53248.1"/>
    <property type="molecule type" value="Genomic_DNA"/>
</dbReference>
<protein>
    <submittedName>
        <fullName evidence="2">Histidine kinase</fullName>
    </submittedName>
</protein>
<keyword evidence="2" id="KW-0808">Transferase</keyword>